<evidence type="ECO:0000256" key="1">
    <source>
        <dbReference type="ARBA" id="ARBA00022603"/>
    </source>
</evidence>
<evidence type="ECO:0000313" key="4">
    <source>
        <dbReference type="Proteomes" id="UP001501237"/>
    </source>
</evidence>
<dbReference type="RefSeq" id="WP_344837972.1">
    <property type="nucleotide sequence ID" value="NZ_BAAAUV010000034.1"/>
</dbReference>
<dbReference type="PANTHER" id="PTHR12049:SF7">
    <property type="entry name" value="PROTEIN ARGININE METHYLTRANSFERASE NDUFAF7, MITOCHONDRIAL"/>
    <property type="match status" value="1"/>
</dbReference>
<dbReference type="Pfam" id="PF02636">
    <property type="entry name" value="Methyltransf_28"/>
    <property type="match status" value="1"/>
</dbReference>
<accession>A0ABP6QLY3</accession>
<dbReference type="InterPro" id="IPR003788">
    <property type="entry name" value="NDUFAF7"/>
</dbReference>
<sequence length="319" mass="33935">MLSWRKAAEHALYGPEGFYRRERPRDHFRTSVHVSPLFAGAFARLLLDVDAQLGSPPVLDLIDMGAGCGSLLRGVLAALPGDVRGRVNAVAVEVAERPAEDGLTWATGLPERITGLVMANEWLDNVPVDVVEDGRLVLVAPDGTEAPGPVPEAADLAWLARWWPSGERAEIGRPRDLAWADLLGRLDAGVAVAADYAHTVATRRPTLMGYRDGGTVPPVPDGRCDITAHVALDACAVPGEETVLTTQRDALRLLGVAAGRPPRELATTDPRSYLRALSRTGEAAELTDPRGLGAFGWLMQSKGGVSLKSYGDAVSGAME</sequence>
<organism evidence="3 4">
    <name type="scientific">Actinocorallia longicatena</name>
    <dbReference type="NCBI Taxonomy" id="111803"/>
    <lineage>
        <taxon>Bacteria</taxon>
        <taxon>Bacillati</taxon>
        <taxon>Actinomycetota</taxon>
        <taxon>Actinomycetes</taxon>
        <taxon>Streptosporangiales</taxon>
        <taxon>Thermomonosporaceae</taxon>
        <taxon>Actinocorallia</taxon>
    </lineage>
</organism>
<keyword evidence="4" id="KW-1185">Reference proteome</keyword>
<dbReference type="InterPro" id="IPR038375">
    <property type="entry name" value="NDUFAF7_sf"/>
</dbReference>
<evidence type="ECO:0000313" key="3">
    <source>
        <dbReference type="EMBL" id="GAA3237970.1"/>
    </source>
</evidence>
<gene>
    <name evidence="3" type="ORF">GCM10010468_73230</name>
</gene>
<keyword evidence="2" id="KW-0808">Transferase</keyword>
<dbReference type="EMBL" id="BAAAUV010000034">
    <property type="protein sequence ID" value="GAA3237970.1"/>
    <property type="molecule type" value="Genomic_DNA"/>
</dbReference>
<name>A0ABP6QLY3_9ACTN</name>
<keyword evidence="1 3" id="KW-0489">Methyltransferase</keyword>
<dbReference type="GO" id="GO:0008168">
    <property type="term" value="F:methyltransferase activity"/>
    <property type="evidence" value="ECO:0007669"/>
    <property type="project" value="UniProtKB-KW"/>
</dbReference>
<dbReference type="PANTHER" id="PTHR12049">
    <property type="entry name" value="PROTEIN ARGININE METHYLTRANSFERASE NDUFAF7, MITOCHONDRIAL"/>
    <property type="match status" value="1"/>
</dbReference>
<proteinExistence type="predicted"/>
<dbReference type="Proteomes" id="UP001501237">
    <property type="component" value="Unassembled WGS sequence"/>
</dbReference>
<protein>
    <submittedName>
        <fullName evidence="3">SAM-dependent methyltransferase</fullName>
    </submittedName>
</protein>
<dbReference type="GO" id="GO:0032259">
    <property type="term" value="P:methylation"/>
    <property type="evidence" value="ECO:0007669"/>
    <property type="project" value="UniProtKB-KW"/>
</dbReference>
<dbReference type="SUPFAM" id="SSF53335">
    <property type="entry name" value="S-adenosyl-L-methionine-dependent methyltransferases"/>
    <property type="match status" value="1"/>
</dbReference>
<dbReference type="InterPro" id="IPR029063">
    <property type="entry name" value="SAM-dependent_MTases_sf"/>
</dbReference>
<reference evidence="4" key="1">
    <citation type="journal article" date="2019" name="Int. J. Syst. Evol. Microbiol.">
        <title>The Global Catalogue of Microorganisms (GCM) 10K type strain sequencing project: providing services to taxonomists for standard genome sequencing and annotation.</title>
        <authorList>
            <consortium name="The Broad Institute Genomics Platform"/>
            <consortium name="The Broad Institute Genome Sequencing Center for Infectious Disease"/>
            <person name="Wu L."/>
            <person name="Ma J."/>
        </authorList>
    </citation>
    <scope>NUCLEOTIDE SEQUENCE [LARGE SCALE GENOMIC DNA]</scope>
    <source>
        <strain evidence="4">JCM 9377</strain>
    </source>
</reference>
<comment type="caution">
    <text evidence="3">The sequence shown here is derived from an EMBL/GenBank/DDBJ whole genome shotgun (WGS) entry which is preliminary data.</text>
</comment>
<dbReference type="Gene3D" id="3.40.50.12710">
    <property type="match status" value="1"/>
</dbReference>
<evidence type="ECO:0000256" key="2">
    <source>
        <dbReference type="ARBA" id="ARBA00022679"/>
    </source>
</evidence>